<keyword evidence="1 3" id="KW-0238">DNA-binding</keyword>
<comment type="caution">
    <text evidence="6">The sequence shown here is derived from an EMBL/GenBank/DDBJ whole genome shotgun (WGS) entry which is preliminary data.</text>
</comment>
<protein>
    <recommendedName>
        <fullName evidence="5">HMG box domain-containing protein</fullName>
    </recommendedName>
</protein>
<accession>A0A8H6DZI3</accession>
<dbReference type="Gene3D" id="1.10.150.50">
    <property type="entry name" value="Transcription Factor, Ets-1"/>
    <property type="match status" value="1"/>
</dbReference>
<dbReference type="PROSITE" id="PS50118">
    <property type="entry name" value="HMG_BOX_2"/>
    <property type="match status" value="1"/>
</dbReference>
<name>A0A8H6DZI3_COCSA</name>
<evidence type="ECO:0000256" key="2">
    <source>
        <dbReference type="ARBA" id="ARBA00023242"/>
    </source>
</evidence>
<dbReference type="InterPro" id="IPR013761">
    <property type="entry name" value="SAM/pointed_sf"/>
</dbReference>
<sequence length="395" mass="44732">MSTYKRYLTFIIFNLYARSIMTDLAEELKRLGLSEYLDVLVAEGFDTWETVSDIAESDFGKEIYIYSRNSLNVKIGHRRKLQRAIAESRGPVYNHHPPITRTKRKYARHPKSDEHAPGRPLSAYVIFANHVRESLKGQGLSFTEIAKVVGKRWQVLPAEAREAYQCQAKVGKEKYHAELAEYKGSPKYEAYQKYLEGFKAEHAAPYNRAEKIRSRLENHTRTAAPSSTHEYGDQRGKKEASSAELSSYIAEHDQEGTSPILSLPRLSGYSSSSRTTSPTAHSRNETNSACPENFSSLVLTSLESAALYREGLYDLRSTAAVHNPWKQSADFSIPIRSSSFKYQPGNISTTLPPLSYTLQYDDPINSSLNRPFREFAWLPFITHEGRILSIGEDCV</sequence>
<dbReference type="EMBL" id="WNKQ01000003">
    <property type="protein sequence ID" value="KAF5852375.1"/>
    <property type="molecule type" value="Genomic_DNA"/>
</dbReference>
<dbReference type="SUPFAM" id="SSF47769">
    <property type="entry name" value="SAM/Pointed domain"/>
    <property type="match status" value="1"/>
</dbReference>
<gene>
    <name evidence="6" type="ORF">GGP41_007821</name>
</gene>
<feature type="DNA-binding region" description="HMG box" evidence="3">
    <location>
        <begin position="117"/>
        <end position="183"/>
    </location>
</feature>
<evidence type="ECO:0000256" key="4">
    <source>
        <dbReference type="SAM" id="MobiDB-lite"/>
    </source>
</evidence>
<dbReference type="PANTHER" id="PTHR46040:SF3">
    <property type="entry name" value="HIGH MOBILITY GROUP PROTEIN 2"/>
    <property type="match status" value="1"/>
</dbReference>
<dbReference type="Gene3D" id="1.10.30.10">
    <property type="entry name" value="High mobility group box domain"/>
    <property type="match status" value="1"/>
</dbReference>
<evidence type="ECO:0000313" key="6">
    <source>
        <dbReference type="EMBL" id="KAF5852375.1"/>
    </source>
</evidence>
<reference evidence="6" key="1">
    <citation type="submission" date="2019-11" db="EMBL/GenBank/DDBJ databases">
        <title>Bipolaris sorokiniana Genome sequencing.</title>
        <authorList>
            <person name="Wang H."/>
        </authorList>
    </citation>
    <scope>NUCLEOTIDE SEQUENCE</scope>
</reference>
<dbReference type="SUPFAM" id="SSF47095">
    <property type="entry name" value="HMG-box"/>
    <property type="match status" value="1"/>
</dbReference>
<dbReference type="SMART" id="SM00398">
    <property type="entry name" value="HMG"/>
    <property type="match status" value="1"/>
</dbReference>
<dbReference type="GO" id="GO:0010468">
    <property type="term" value="P:regulation of gene expression"/>
    <property type="evidence" value="ECO:0007669"/>
    <property type="project" value="TreeGrafter"/>
</dbReference>
<dbReference type="GO" id="GO:0003677">
    <property type="term" value="F:DNA binding"/>
    <property type="evidence" value="ECO:0007669"/>
    <property type="project" value="UniProtKB-UniRule"/>
</dbReference>
<organism evidence="6 7">
    <name type="scientific">Cochliobolus sativus</name>
    <name type="common">Common root rot and spot blotch fungus</name>
    <name type="synonym">Bipolaris sorokiniana</name>
    <dbReference type="NCBI Taxonomy" id="45130"/>
    <lineage>
        <taxon>Eukaryota</taxon>
        <taxon>Fungi</taxon>
        <taxon>Dikarya</taxon>
        <taxon>Ascomycota</taxon>
        <taxon>Pezizomycotina</taxon>
        <taxon>Dothideomycetes</taxon>
        <taxon>Pleosporomycetidae</taxon>
        <taxon>Pleosporales</taxon>
        <taxon>Pleosporineae</taxon>
        <taxon>Pleosporaceae</taxon>
        <taxon>Bipolaris</taxon>
    </lineage>
</organism>
<feature type="region of interest" description="Disordered" evidence="4">
    <location>
        <begin position="217"/>
        <end position="288"/>
    </location>
</feature>
<dbReference type="InterPro" id="IPR051965">
    <property type="entry name" value="ChromReg_NeuronalGeneExpr"/>
</dbReference>
<dbReference type="AlphaFoldDB" id="A0A8H6DZI3"/>
<keyword evidence="2 3" id="KW-0539">Nucleus</keyword>
<evidence type="ECO:0000313" key="7">
    <source>
        <dbReference type="Proteomes" id="UP000624244"/>
    </source>
</evidence>
<dbReference type="InterPro" id="IPR036910">
    <property type="entry name" value="HMG_box_dom_sf"/>
</dbReference>
<evidence type="ECO:0000256" key="3">
    <source>
        <dbReference type="PROSITE-ProRule" id="PRU00267"/>
    </source>
</evidence>
<feature type="region of interest" description="Disordered" evidence="4">
    <location>
        <begin position="92"/>
        <end position="117"/>
    </location>
</feature>
<proteinExistence type="predicted"/>
<dbReference type="InterPro" id="IPR009071">
    <property type="entry name" value="HMG_box_dom"/>
</dbReference>
<dbReference type="PANTHER" id="PTHR46040">
    <property type="entry name" value="HIGH MOBILITY GROUP PROTEIN 2"/>
    <property type="match status" value="1"/>
</dbReference>
<dbReference type="GO" id="GO:0005634">
    <property type="term" value="C:nucleus"/>
    <property type="evidence" value="ECO:0007669"/>
    <property type="project" value="UniProtKB-UniRule"/>
</dbReference>
<evidence type="ECO:0000256" key="1">
    <source>
        <dbReference type="ARBA" id="ARBA00023125"/>
    </source>
</evidence>
<dbReference type="Proteomes" id="UP000624244">
    <property type="component" value="Unassembled WGS sequence"/>
</dbReference>
<dbReference type="Pfam" id="PF00505">
    <property type="entry name" value="HMG_box"/>
    <property type="match status" value="1"/>
</dbReference>
<evidence type="ECO:0000259" key="5">
    <source>
        <dbReference type="PROSITE" id="PS50118"/>
    </source>
</evidence>
<feature type="compositionally biased region" description="Low complexity" evidence="4">
    <location>
        <begin position="261"/>
        <end position="281"/>
    </location>
</feature>
<feature type="compositionally biased region" description="Basic and acidic residues" evidence="4">
    <location>
        <begin position="230"/>
        <end position="241"/>
    </location>
</feature>
<feature type="domain" description="HMG box" evidence="5">
    <location>
        <begin position="117"/>
        <end position="183"/>
    </location>
</feature>